<protein>
    <submittedName>
        <fullName evidence="9">LTA synthase family protein</fullName>
    </submittedName>
</protein>
<evidence type="ECO:0000256" key="6">
    <source>
        <dbReference type="ARBA" id="ARBA00023136"/>
    </source>
</evidence>
<gene>
    <name evidence="9" type="ORF">E1757_11310</name>
</gene>
<comment type="subcellular location">
    <subcellularLocation>
        <location evidence="1">Cell membrane</location>
        <topology evidence="1">Multi-pass membrane protein</topology>
    </subcellularLocation>
</comment>
<keyword evidence="3" id="KW-1003">Cell membrane</keyword>
<feature type="transmembrane region" description="Helical" evidence="7">
    <location>
        <begin position="21"/>
        <end position="40"/>
    </location>
</feature>
<dbReference type="EMBL" id="SMRT01000004">
    <property type="protein sequence ID" value="TDF98088.1"/>
    <property type="molecule type" value="Genomic_DNA"/>
</dbReference>
<keyword evidence="10" id="KW-1185">Reference proteome</keyword>
<evidence type="ECO:0000256" key="5">
    <source>
        <dbReference type="ARBA" id="ARBA00022989"/>
    </source>
</evidence>
<evidence type="ECO:0000313" key="10">
    <source>
        <dbReference type="Proteomes" id="UP000295636"/>
    </source>
</evidence>
<dbReference type="SUPFAM" id="SSF53649">
    <property type="entry name" value="Alkaline phosphatase-like"/>
    <property type="match status" value="1"/>
</dbReference>
<keyword evidence="5 7" id="KW-1133">Transmembrane helix</keyword>
<feature type="transmembrane region" description="Helical" evidence="7">
    <location>
        <begin position="46"/>
        <end position="68"/>
    </location>
</feature>
<organism evidence="9 10">
    <name type="scientific">Paenibacillus piri</name>
    <dbReference type="NCBI Taxonomy" id="2547395"/>
    <lineage>
        <taxon>Bacteria</taxon>
        <taxon>Bacillati</taxon>
        <taxon>Bacillota</taxon>
        <taxon>Bacilli</taxon>
        <taxon>Bacillales</taxon>
        <taxon>Paenibacillaceae</taxon>
        <taxon>Paenibacillus</taxon>
    </lineage>
</organism>
<feature type="transmembrane region" description="Helical" evidence="7">
    <location>
        <begin position="80"/>
        <end position="105"/>
    </location>
</feature>
<dbReference type="GO" id="GO:0005886">
    <property type="term" value="C:plasma membrane"/>
    <property type="evidence" value="ECO:0007669"/>
    <property type="project" value="UniProtKB-SubCell"/>
</dbReference>
<evidence type="ECO:0000256" key="7">
    <source>
        <dbReference type="SAM" id="Phobius"/>
    </source>
</evidence>
<feature type="domain" description="Sulfatase N-terminal" evidence="8">
    <location>
        <begin position="247"/>
        <end position="536"/>
    </location>
</feature>
<dbReference type="InterPro" id="IPR000917">
    <property type="entry name" value="Sulfatase_N"/>
</dbReference>
<evidence type="ECO:0000256" key="3">
    <source>
        <dbReference type="ARBA" id="ARBA00022475"/>
    </source>
</evidence>
<evidence type="ECO:0000256" key="1">
    <source>
        <dbReference type="ARBA" id="ARBA00004651"/>
    </source>
</evidence>
<dbReference type="Gene3D" id="3.40.720.10">
    <property type="entry name" value="Alkaline Phosphatase, subunit A"/>
    <property type="match status" value="1"/>
</dbReference>
<sequence>MGELQLAVQTQSLRAARKFPLLLWSLWIVFLVELLSRGAWGETFKWTYHALPELVLNAIVVLGFILLFTALTGRLHLSFWLVASICLAFGLVSGIKLEILGVPFLPWDLLLTSETKDMAQYLSGLLNFTVISGFIIFIAVSLLLLYKLPRLAVRFRWKQRLGMGIVSLFLLTLIYNDGTVSLKNLANIHNLAWDQTENVRTNGFLLSTIMNIQYLFLNQPDGYDEKSIRAVAESVPPAVPAVGDRKPNIIVVLSESFWDATQVKGLTFSRDPLPFYHELTSKYTSGTLLSPQFGGGTANVEFEVLTGNSMRFLPQGSIPYNQYVTHEVDSIAGILTRQGYTSTAINAFHSWFYNSKKVYENFGFSKFISQEFMAPDYEGPYLADREVAKQIIDASTASSGPDFIFANTMQNHYHYYPGKFKENTIEVTGVSGESKGLFETYAQGLLGADDMLKRLVTHFENSKEPTILLFFGDHLPSLGENYSAYKDSGYLKENDPDFLNKMYRVPVLVWNNYLPEHKDKLDMSPSFVSPYLLKLAQRPGSYYTDYLAQLSERIPVIPPENQYAAMRISKENLKAYQNLQYDIMFGKQYGYEGFQDKIKDKNYALGPGRIVIDGVRTEPSVDGKLLKVKGIDLPKSCFVQVNGEQVAAKWDSSGELSAPLQPDKLKFPMKVEIIVKDSKNKILAKSNEFTYSQTMASEY</sequence>
<dbReference type="RefSeq" id="WP_133227846.1">
    <property type="nucleotide sequence ID" value="NZ_SMRT01000004.1"/>
</dbReference>
<dbReference type="PANTHER" id="PTHR47371:SF3">
    <property type="entry name" value="PHOSPHOGLYCEROL TRANSFERASE I"/>
    <property type="match status" value="1"/>
</dbReference>
<dbReference type="InterPro" id="IPR050448">
    <property type="entry name" value="OpgB/LTA_synthase_biosynth"/>
</dbReference>
<feature type="transmembrane region" description="Helical" evidence="7">
    <location>
        <begin position="125"/>
        <end position="145"/>
    </location>
</feature>
<comment type="caution">
    <text evidence="9">The sequence shown here is derived from an EMBL/GenBank/DDBJ whole genome shotgun (WGS) entry which is preliminary data.</text>
</comment>
<keyword evidence="4 7" id="KW-0812">Transmembrane</keyword>
<evidence type="ECO:0000259" key="8">
    <source>
        <dbReference type="Pfam" id="PF00884"/>
    </source>
</evidence>
<accession>A0A4R5KSQ8</accession>
<dbReference type="PANTHER" id="PTHR47371">
    <property type="entry name" value="LIPOTEICHOIC ACID SYNTHASE"/>
    <property type="match status" value="1"/>
</dbReference>
<dbReference type="AlphaFoldDB" id="A0A4R5KSQ8"/>
<name>A0A4R5KSQ8_9BACL</name>
<evidence type="ECO:0000256" key="2">
    <source>
        <dbReference type="ARBA" id="ARBA00004936"/>
    </source>
</evidence>
<dbReference type="Proteomes" id="UP000295636">
    <property type="component" value="Unassembled WGS sequence"/>
</dbReference>
<feature type="transmembrane region" description="Helical" evidence="7">
    <location>
        <begin position="157"/>
        <end position="175"/>
    </location>
</feature>
<evidence type="ECO:0000313" key="9">
    <source>
        <dbReference type="EMBL" id="TDF98088.1"/>
    </source>
</evidence>
<comment type="pathway">
    <text evidence="2">Cell wall biogenesis; lipoteichoic acid biosynthesis.</text>
</comment>
<dbReference type="CDD" id="cd16015">
    <property type="entry name" value="LTA_synthase"/>
    <property type="match status" value="1"/>
</dbReference>
<keyword evidence="6 7" id="KW-0472">Membrane</keyword>
<dbReference type="Pfam" id="PF00884">
    <property type="entry name" value="Sulfatase"/>
    <property type="match status" value="1"/>
</dbReference>
<dbReference type="InterPro" id="IPR017850">
    <property type="entry name" value="Alkaline_phosphatase_core_sf"/>
</dbReference>
<evidence type="ECO:0000256" key="4">
    <source>
        <dbReference type="ARBA" id="ARBA00022692"/>
    </source>
</evidence>
<reference evidence="9 10" key="1">
    <citation type="submission" date="2019-03" db="EMBL/GenBank/DDBJ databases">
        <title>This is whole genome sequence of Paenibacillus sp MS74 strain.</title>
        <authorList>
            <person name="Trinh H.N."/>
        </authorList>
    </citation>
    <scope>NUCLEOTIDE SEQUENCE [LARGE SCALE GENOMIC DNA]</scope>
    <source>
        <strain evidence="9 10">MS74</strain>
    </source>
</reference>
<proteinExistence type="predicted"/>
<dbReference type="OrthoDB" id="243547at2"/>